<dbReference type="PANTHER" id="PTHR42756">
    <property type="entry name" value="TRANSCRIPTIONAL REGULATOR, MARR"/>
    <property type="match status" value="1"/>
</dbReference>
<dbReference type="InterPro" id="IPR036390">
    <property type="entry name" value="WH_DNA-bd_sf"/>
</dbReference>
<dbReference type="PRINTS" id="PR00598">
    <property type="entry name" value="HTHMARR"/>
</dbReference>
<dbReference type="STRING" id="120956.SAMN05421791_1103"/>
<dbReference type="CDD" id="cd00090">
    <property type="entry name" value="HTH_ARSR"/>
    <property type="match status" value="1"/>
</dbReference>
<dbReference type="OrthoDB" id="2366010at2"/>
<dbReference type="RefSeq" id="WP_090290311.1">
    <property type="nucleotide sequence ID" value="NZ_FNCK01000010.1"/>
</dbReference>
<dbReference type="PROSITE" id="PS50995">
    <property type="entry name" value="HTH_MARR_2"/>
    <property type="match status" value="1"/>
</dbReference>
<proteinExistence type="predicted"/>
<protein>
    <submittedName>
        <fullName evidence="5">DNA-binding transcriptional regulator, MarR family</fullName>
    </submittedName>
</protein>
<keyword evidence="2 5" id="KW-0238">DNA-binding</keyword>
<dbReference type="PANTHER" id="PTHR42756:SF1">
    <property type="entry name" value="TRANSCRIPTIONAL REPRESSOR OF EMRAB OPERON"/>
    <property type="match status" value="1"/>
</dbReference>
<reference evidence="5 6" key="1">
    <citation type="submission" date="2016-10" db="EMBL/GenBank/DDBJ databases">
        <authorList>
            <person name="de Groot N.N."/>
        </authorList>
    </citation>
    <scope>NUCLEOTIDE SEQUENCE [LARGE SCALE GENOMIC DNA]</scope>
    <source>
        <strain evidence="5 6">ATCC BAA-466</strain>
    </source>
</reference>
<evidence type="ECO:0000259" key="4">
    <source>
        <dbReference type="PROSITE" id="PS50995"/>
    </source>
</evidence>
<organism evidence="5 6">
    <name type="scientific">Facklamia miroungae</name>
    <dbReference type="NCBI Taxonomy" id="120956"/>
    <lineage>
        <taxon>Bacteria</taxon>
        <taxon>Bacillati</taxon>
        <taxon>Bacillota</taxon>
        <taxon>Bacilli</taxon>
        <taxon>Lactobacillales</taxon>
        <taxon>Aerococcaceae</taxon>
        <taxon>Facklamia</taxon>
    </lineage>
</organism>
<evidence type="ECO:0000313" key="5">
    <source>
        <dbReference type="EMBL" id="SDG46467.1"/>
    </source>
</evidence>
<dbReference type="InterPro" id="IPR000835">
    <property type="entry name" value="HTH_MarR-typ"/>
</dbReference>
<dbReference type="SUPFAM" id="SSF46785">
    <property type="entry name" value="Winged helix' DNA-binding domain"/>
    <property type="match status" value="1"/>
</dbReference>
<dbReference type="InterPro" id="IPR011991">
    <property type="entry name" value="ArsR-like_HTH"/>
</dbReference>
<sequence>MNLREVSKLFYQLKLANQEMITKFEDETCFSITRYELMMVLKVKGPCSQTTLQKELKIDRAAITRHLQILEANHFVIRERNKENNRQVFVQITNEALEALKRCEEKHYQANKRFELALSESEARTLLELLSKLVN</sequence>
<dbReference type="SMART" id="SM00347">
    <property type="entry name" value="HTH_MARR"/>
    <property type="match status" value="1"/>
</dbReference>
<dbReference type="GO" id="GO:0003677">
    <property type="term" value="F:DNA binding"/>
    <property type="evidence" value="ECO:0007669"/>
    <property type="project" value="UniProtKB-KW"/>
</dbReference>
<keyword evidence="3" id="KW-0804">Transcription</keyword>
<evidence type="ECO:0000256" key="2">
    <source>
        <dbReference type="ARBA" id="ARBA00023125"/>
    </source>
</evidence>
<evidence type="ECO:0000256" key="3">
    <source>
        <dbReference type="ARBA" id="ARBA00023163"/>
    </source>
</evidence>
<dbReference type="GO" id="GO:0003700">
    <property type="term" value="F:DNA-binding transcription factor activity"/>
    <property type="evidence" value="ECO:0007669"/>
    <property type="project" value="InterPro"/>
</dbReference>
<evidence type="ECO:0000313" key="6">
    <source>
        <dbReference type="Proteomes" id="UP000199708"/>
    </source>
</evidence>
<evidence type="ECO:0000256" key="1">
    <source>
        <dbReference type="ARBA" id="ARBA00023015"/>
    </source>
</evidence>
<dbReference type="EMBL" id="FNCK01000010">
    <property type="protein sequence ID" value="SDG46467.1"/>
    <property type="molecule type" value="Genomic_DNA"/>
</dbReference>
<feature type="domain" description="HTH marR-type" evidence="4">
    <location>
        <begin position="1"/>
        <end position="135"/>
    </location>
</feature>
<dbReference type="Gene3D" id="1.10.10.10">
    <property type="entry name" value="Winged helix-like DNA-binding domain superfamily/Winged helix DNA-binding domain"/>
    <property type="match status" value="1"/>
</dbReference>
<dbReference type="AlphaFoldDB" id="A0A1G7UG75"/>
<dbReference type="Pfam" id="PF01047">
    <property type="entry name" value="MarR"/>
    <property type="match status" value="1"/>
</dbReference>
<dbReference type="InterPro" id="IPR001845">
    <property type="entry name" value="HTH_ArsR_DNA-bd_dom"/>
</dbReference>
<name>A0A1G7UG75_9LACT</name>
<gene>
    <name evidence="5" type="ORF">SAMN05421791_1103</name>
</gene>
<keyword evidence="6" id="KW-1185">Reference proteome</keyword>
<keyword evidence="1" id="KW-0805">Transcription regulation</keyword>
<dbReference type="Proteomes" id="UP000199708">
    <property type="component" value="Unassembled WGS sequence"/>
</dbReference>
<accession>A0A1G7UG75</accession>
<dbReference type="SMART" id="SM00418">
    <property type="entry name" value="HTH_ARSR"/>
    <property type="match status" value="1"/>
</dbReference>
<dbReference type="InterPro" id="IPR036388">
    <property type="entry name" value="WH-like_DNA-bd_sf"/>
</dbReference>